<dbReference type="GO" id="GO:0006207">
    <property type="term" value="P:'de novo' pyrimidine nucleobase biosynthetic process"/>
    <property type="evidence" value="ECO:0007669"/>
    <property type="project" value="InterPro"/>
</dbReference>
<dbReference type="NCBIfam" id="TIGR01368">
    <property type="entry name" value="CPSaseIIsmall"/>
    <property type="match status" value="1"/>
</dbReference>
<dbReference type="PRINTS" id="PR00099">
    <property type="entry name" value="CPSGATASE"/>
</dbReference>
<dbReference type="Proteomes" id="UP000441717">
    <property type="component" value="Unassembled WGS sequence"/>
</dbReference>
<keyword evidence="11" id="KW-0028">Amino-acid biosynthesis</keyword>
<dbReference type="CDD" id="cd01744">
    <property type="entry name" value="GATase1_CPSase"/>
    <property type="match status" value="1"/>
</dbReference>
<dbReference type="UniPathway" id="UPA00070">
    <property type="reaction ID" value="UER00115"/>
</dbReference>
<feature type="binding site" evidence="11">
    <location>
        <position position="221"/>
    </location>
    <ligand>
        <name>L-glutamine</name>
        <dbReference type="ChEBI" id="CHEBI:58359"/>
    </ligand>
</feature>
<keyword evidence="4 11" id="KW-0436">Ligase</keyword>
<dbReference type="InterPro" id="IPR002474">
    <property type="entry name" value="CarbamoylP_synth_ssu_N"/>
</dbReference>
<dbReference type="InterPro" id="IPR017926">
    <property type="entry name" value="GATASE"/>
</dbReference>
<comment type="catalytic activity">
    <reaction evidence="9 11">
        <text>hydrogencarbonate + L-glutamine + 2 ATP + H2O = carbamoyl phosphate + L-glutamate + 2 ADP + phosphate + 2 H(+)</text>
        <dbReference type="Rhea" id="RHEA:18633"/>
        <dbReference type="ChEBI" id="CHEBI:15377"/>
        <dbReference type="ChEBI" id="CHEBI:15378"/>
        <dbReference type="ChEBI" id="CHEBI:17544"/>
        <dbReference type="ChEBI" id="CHEBI:29985"/>
        <dbReference type="ChEBI" id="CHEBI:30616"/>
        <dbReference type="ChEBI" id="CHEBI:43474"/>
        <dbReference type="ChEBI" id="CHEBI:58228"/>
        <dbReference type="ChEBI" id="CHEBI:58359"/>
        <dbReference type="ChEBI" id="CHEBI:456216"/>
        <dbReference type="EC" id="6.3.5.5"/>
    </reaction>
</comment>
<evidence type="ECO:0000256" key="7">
    <source>
        <dbReference type="ARBA" id="ARBA00022962"/>
    </source>
</evidence>
<keyword evidence="6 11" id="KW-0067">ATP-binding</keyword>
<sequence>MQAILALEDGTVYTGRAFGARGESWGEVVFNTGMTGYQEILTDPSYCGQIVVMTYPLIGNYGINREDFEAKRSFVRGFVVREECDRPSNWRSSYRLSDFLAREGVVGISGIDTRALTRHLRNRGTMRGVLSTGCGDPALLVEKARHCPQLTGQELVPEVATREIYTLEGGGHRVVLVDFGSKLNIIRHLKERDCTVVVVPPTTTAQEILALDPDGILLSNGPGDPVDVPYAIKTVRELIGTRPMFGICLGHQVMSLALGAKTYKMKFGHRGANHPVKDLATGKVYITSHNHGFSVDEGSLTGLPVEVSHRNLNDGTVEGIRHKYLPLFSVQYHPEASPGPRESAYLFDQFIDLVCREKGTASIS</sequence>
<protein>
    <recommendedName>
        <fullName evidence="11">Carbamoyl phosphate synthase small chain</fullName>
        <ecNumber evidence="11">6.3.5.5</ecNumber>
    </recommendedName>
    <alternativeName>
        <fullName evidence="11">Carbamoyl phosphate synthetase glutamine chain</fullName>
    </alternativeName>
</protein>
<name>A0A6N7IS43_9FIRM</name>
<keyword evidence="5 11" id="KW-0547">Nucleotide-binding</keyword>
<dbReference type="FunFam" id="3.50.30.20:FF:000001">
    <property type="entry name" value="Carbamoyl-phosphate synthase small chain"/>
    <property type="match status" value="1"/>
</dbReference>
<comment type="subunit">
    <text evidence="11">Composed of two chains; the small (or glutamine) chain promotes the hydrolysis of glutamine to ammonia, which is used by the large (or ammonia) chain to synthesize carbamoyl phosphate. Tetramer of heterodimers (alpha,beta)4.</text>
</comment>
<feature type="active site" description="Nucleophile" evidence="11">
    <location>
        <position position="248"/>
    </location>
</feature>
<feature type="binding site" evidence="11">
    <location>
        <position position="290"/>
    </location>
    <ligand>
        <name>L-glutamine</name>
        <dbReference type="ChEBI" id="CHEBI:58359"/>
    </ligand>
</feature>
<feature type="binding site" evidence="11">
    <location>
        <position position="249"/>
    </location>
    <ligand>
        <name>L-glutamine</name>
        <dbReference type="ChEBI" id="CHEBI:58359"/>
    </ligand>
</feature>
<feature type="binding site" evidence="11">
    <location>
        <position position="223"/>
    </location>
    <ligand>
        <name>L-glutamine</name>
        <dbReference type="ChEBI" id="CHEBI:58359"/>
    </ligand>
</feature>
<proteinExistence type="inferred from homology"/>
<dbReference type="GO" id="GO:0044205">
    <property type="term" value="P:'de novo' UMP biosynthetic process"/>
    <property type="evidence" value="ECO:0007669"/>
    <property type="project" value="UniProtKB-UniRule"/>
</dbReference>
<feature type="region of interest" description="CPSase" evidence="11">
    <location>
        <begin position="1"/>
        <end position="172"/>
    </location>
</feature>
<dbReference type="PANTHER" id="PTHR43418:SF7">
    <property type="entry name" value="CARBAMOYL-PHOSPHATE SYNTHASE SMALL CHAIN"/>
    <property type="match status" value="1"/>
</dbReference>
<keyword evidence="11" id="KW-0055">Arginine biosynthesis</keyword>
<reference evidence="13 14" key="1">
    <citation type="submission" date="2019-10" db="EMBL/GenBank/DDBJ databases">
        <title>Comparative genomics of sulfur disproportionating microorganisms.</title>
        <authorList>
            <person name="Ward L.M."/>
            <person name="Bertran E."/>
            <person name="Johnston D."/>
        </authorList>
    </citation>
    <scope>NUCLEOTIDE SEQUENCE [LARGE SCALE GENOMIC DNA]</scope>
    <source>
        <strain evidence="13 14">DSM 14055</strain>
    </source>
</reference>
<dbReference type="Gene3D" id="3.40.50.880">
    <property type="match status" value="1"/>
</dbReference>
<dbReference type="SUPFAM" id="SSF52021">
    <property type="entry name" value="Carbamoyl phosphate synthetase, small subunit N-terminal domain"/>
    <property type="match status" value="1"/>
</dbReference>
<comment type="pathway">
    <text evidence="2 11">Amino-acid biosynthesis; L-arginine biosynthesis; carbamoyl phosphate from bicarbonate: step 1/1.</text>
</comment>
<dbReference type="InterPro" id="IPR036480">
    <property type="entry name" value="CarbP_synth_ssu_N_sf"/>
</dbReference>
<dbReference type="Pfam" id="PF00988">
    <property type="entry name" value="CPSase_sm_chain"/>
    <property type="match status" value="1"/>
</dbReference>
<dbReference type="NCBIfam" id="NF009475">
    <property type="entry name" value="PRK12838.1"/>
    <property type="match status" value="1"/>
</dbReference>
<comment type="pathway">
    <text evidence="1 11">Pyrimidine metabolism; UMP biosynthesis via de novo pathway; (S)-dihydroorotate from bicarbonate: step 1/3.</text>
</comment>
<comment type="function">
    <text evidence="11">Small subunit of the glutamine-dependent carbamoyl phosphate synthetase (CPSase). CPSase catalyzes the formation of carbamoyl phosphate from the ammonia moiety of glutamine, carbonate, and phosphate donated by ATP, constituting the first step of 2 biosynthetic pathways, one leading to arginine and/or urea and the other to pyrimidine nucleotides. The small subunit (glutamine amidotransferase) binds and cleaves glutamine to supply the large subunit with the substrate ammonia.</text>
</comment>
<dbReference type="SMART" id="SM01097">
    <property type="entry name" value="CPSase_sm_chain"/>
    <property type="match status" value="1"/>
</dbReference>
<evidence type="ECO:0000256" key="6">
    <source>
        <dbReference type="ARBA" id="ARBA00022840"/>
    </source>
</evidence>
<evidence type="ECO:0000256" key="4">
    <source>
        <dbReference type="ARBA" id="ARBA00022598"/>
    </source>
</evidence>
<evidence type="ECO:0000256" key="10">
    <source>
        <dbReference type="ARBA" id="ARBA00049285"/>
    </source>
</evidence>
<dbReference type="RefSeq" id="WP_152947372.1">
    <property type="nucleotide sequence ID" value="NZ_WHYR01000033.1"/>
</dbReference>
<dbReference type="GO" id="GO:0006526">
    <property type="term" value="P:L-arginine biosynthetic process"/>
    <property type="evidence" value="ECO:0007669"/>
    <property type="project" value="UniProtKB-UniRule"/>
</dbReference>
<feature type="domain" description="Carbamoyl-phosphate synthase small subunit N-terminal" evidence="12">
    <location>
        <begin position="1"/>
        <end position="131"/>
    </location>
</feature>
<feature type="active site" evidence="11">
    <location>
        <position position="333"/>
    </location>
</feature>
<keyword evidence="7 11" id="KW-0315">Glutamine amidotransferase</keyword>
<dbReference type="PROSITE" id="PS51273">
    <property type="entry name" value="GATASE_TYPE_1"/>
    <property type="match status" value="1"/>
</dbReference>
<dbReference type="SUPFAM" id="SSF52317">
    <property type="entry name" value="Class I glutamine amidotransferase-like"/>
    <property type="match status" value="1"/>
</dbReference>
<dbReference type="GO" id="GO:0005524">
    <property type="term" value="F:ATP binding"/>
    <property type="evidence" value="ECO:0007669"/>
    <property type="project" value="UniProtKB-UniRule"/>
</dbReference>
<feature type="binding site" evidence="11">
    <location>
        <position position="252"/>
    </location>
    <ligand>
        <name>L-glutamine</name>
        <dbReference type="ChEBI" id="CHEBI:58359"/>
    </ligand>
</feature>
<dbReference type="GO" id="GO:0004088">
    <property type="term" value="F:carbamoyl-phosphate synthase (glutamine-hydrolyzing) activity"/>
    <property type="evidence" value="ECO:0007669"/>
    <property type="project" value="UniProtKB-UniRule"/>
</dbReference>
<dbReference type="HAMAP" id="MF_01209">
    <property type="entry name" value="CPSase_S_chain"/>
    <property type="match status" value="1"/>
</dbReference>
<gene>
    <name evidence="11 13" type="primary">carA</name>
    <name evidence="13" type="ORF">GFC01_11925</name>
</gene>
<dbReference type="InterPro" id="IPR050472">
    <property type="entry name" value="Anth_synth/Amidotransfase"/>
</dbReference>
<dbReference type="Gene3D" id="3.50.30.20">
    <property type="entry name" value="Carbamoyl-phosphate synthase small subunit, N-terminal domain"/>
    <property type="match status" value="1"/>
</dbReference>
<accession>A0A6N7IS43</accession>
<evidence type="ECO:0000256" key="1">
    <source>
        <dbReference type="ARBA" id="ARBA00004812"/>
    </source>
</evidence>
<dbReference type="InterPro" id="IPR035686">
    <property type="entry name" value="CPSase_GATase1"/>
</dbReference>
<comment type="similarity">
    <text evidence="3 11">Belongs to the CarA family.</text>
</comment>
<evidence type="ECO:0000313" key="14">
    <source>
        <dbReference type="Proteomes" id="UP000441717"/>
    </source>
</evidence>
<evidence type="ECO:0000256" key="8">
    <source>
        <dbReference type="ARBA" id="ARBA00022975"/>
    </source>
</evidence>
<dbReference type="AlphaFoldDB" id="A0A6N7IS43"/>
<comment type="caution">
    <text evidence="13">The sequence shown here is derived from an EMBL/GenBank/DDBJ whole genome shotgun (WGS) entry which is preliminary data.</text>
</comment>
<dbReference type="FunFam" id="3.40.50.880:FF:000029">
    <property type="entry name" value="Carbamoyl-phosphate synthase small chain"/>
    <property type="match status" value="1"/>
</dbReference>
<feature type="binding site" evidence="11">
    <location>
        <position position="292"/>
    </location>
    <ligand>
        <name>L-glutamine</name>
        <dbReference type="ChEBI" id="CHEBI:58359"/>
    </ligand>
</feature>
<evidence type="ECO:0000256" key="9">
    <source>
        <dbReference type="ARBA" id="ARBA00048816"/>
    </source>
</evidence>
<evidence type="ECO:0000256" key="3">
    <source>
        <dbReference type="ARBA" id="ARBA00007800"/>
    </source>
</evidence>
<feature type="active site" evidence="11">
    <location>
        <position position="335"/>
    </location>
</feature>
<keyword evidence="14" id="KW-1185">Reference proteome</keyword>
<comment type="catalytic activity">
    <reaction evidence="10 11">
        <text>L-glutamine + H2O = L-glutamate + NH4(+)</text>
        <dbReference type="Rhea" id="RHEA:15889"/>
        <dbReference type="ChEBI" id="CHEBI:15377"/>
        <dbReference type="ChEBI" id="CHEBI:28938"/>
        <dbReference type="ChEBI" id="CHEBI:29985"/>
        <dbReference type="ChEBI" id="CHEBI:58359"/>
    </reaction>
</comment>
<dbReference type="PANTHER" id="PTHR43418">
    <property type="entry name" value="MULTIFUNCTIONAL TRYPTOPHAN BIOSYNTHESIS PROTEIN-RELATED"/>
    <property type="match status" value="1"/>
</dbReference>
<evidence type="ECO:0000256" key="11">
    <source>
        <dbReference type="HAMAP-Rule" id="MF_01209"/>
    </source>
</evidence>
<evidence type="ECO:0000313" key="13">
    <source>
        <dbReference type="EMBL" id="MQL52955.1"/>
    </source>
</evidence>
<feature type="binding site" evidence="11">
    <location>
        <position position="293"/>
    </location>
    <ligand>
        <name>L-glutamine</name>
        <dbReference type="ChEBI" id="CHEBI:58359"/>
    </ligand>
</feature>
<dbReference type="Pfam" id="PF00117">
    <property type="entry name" value="GATase"/>
    <property type="match status" value="1"/>
</dbReference>
<organism evidence="13 14">
    <name type="scientific">Desulfofundulus thermobenzoicus</name>
    <dbReference type="NCBI Taxonomy" id="29376"/>
    <lineage>
        <taxon>Bacteria</taxon>
        <taxon>Bacillati</taxon>
        <taxon>Bacillota</taxon>
        <taxon>Clostridia</taxon>
        <taxon>Eubacteriales</taxon>
        <taxon>Peptococcaceae</taxon>
        <taxon>Desulfofundulus</taxon>
    </lineage>
</organism>
<dbReference type="InterPro" id="IPR006274">
    <property type="entry name" value="CarbamoylP_synth_ssu"/>
</dbReference>
<dbReference type="GO" id="GO:0006541">
    <property type="term" value="P:glutamine metabolic process"/>
    <property type="evidence" value="ECO:0007669"/>
    <property type="project" value="InterPro"/>
</dbReference>
<keyword evidence="8 11" id="KW-0665">Pyrimidine biosynthesis</keyword>
<dbReference type="PRINTS" id="PR00097">
    <property type="entry name" value="ANTSNTHASEII"/>
</dbReference>
<dbReference type="InterPro" id="IPR029062">
    <property type="entry name" value="Class_I_gatase-like"/>
</dbReference>
<dbReference type="EC" id="6.3.5.5" evidence="11"/>
<dbReference type="UniPathway" id="UPA00068">
    <property type="reaction ID" value="UER00171"/>
</dbReference>
<dbReference type="OrthoDB" id="9804328at2"/>
<dbReference type="EMBL" id="WHYR01000033">
    <property type="protein sequence ID" value="MQL52955.1"/>
    <property type="molecule type" value="Genomic_DNA"/>
</dbReference>
<evidence type="ECO:0000256" key="5">
    <source>
        <dbReference type="ARBA" id="ARBA00022741"/>
    </source>
</evidence>
<evidence type="ECO:0000256" key="2">
    <source>
        <dbReference type="ARBA" id="ARBA00005077"/>
    </source>
</evidence>
<dbReference type="PRINTS" id="PR00096">
    <property type="entry name" value="GATASE"/>
</dbReference>
<evidence type="ECO:0000259" key="12">
    <source>
        <dbReference type="SMART" id="SM01097"/>
    </source>
</evidence>
<feature type="binding site" evidence="11">
    <location>
        <position position="45"/>
    </location>
    <ligand>
        <name>L-glutamine</name>
        <dbReference type="ChEBI" id="CHEBI:58359"/>
    </ligand>
</feature>